<keyword evidence="7" id="KW-1185">Reference proteome</keyword>
<sequence length="129" mass="14528">MPRGPYICGLDAAMDIVGGKWKALILWELKDQPRRFGQLRQSLTGISEKMLIQRLRELEADEIVYRKVYAHVPPKVEYGLTEAGTALHRALLPLAHWGERRMEALDEQTAGHLTVVDDPSPSPWAARSA</sequence>
<dbReference type="Gene3D" id="1.10.10.10">
    <property type="entry name" value="Winged helix-like DNA-binding domain superfamily/Winged helix DNA-binding domain"/>
    <property type="match status" value="1"/>
</dbReference>
<evidence type="ECO:0000256" key="4">
    <source>
        <dbReference type="SAM" id="MobiDB-lite"/>
    </source>
</evidence>
<evidence type="ECO:0000256" key="1">
    <source>
        <dbReference type="ARBA" id="ARBA00023015"/>
    </source>
</evidence>
<evidence type="ECO:0000256" key="2">
    <source>
        <dbReference type="ARBA" id="ARBA00023125"/>
    </source>
</evidence>
<dbReference type="EMBL" id="BMUU01000015">
    <property type="protein sequence ID" value="GGY62420.1"/>
    <property type="molecule type" value="Genomic_DNA"/>
</dbReference>
<protein>
    <recommendedName>
        <fullName evidence="5">HTH hxlR-type domain-containing protein</fullName>
    </recommendedName>
</protein>
<dbReference type="PANTHER" id="PTHR33204">
    <property type="entry name" value="TRANSCRIPTIONAL REGULATOR, MARR FAMILY"/>
    <property type="match status" value="1"/>
</dbReference>
<dbReference type="PROSITE" id="PS51118">
    <property type="entry name" value="HTH_HXLR"/>
    <property type="match status" value="1"/>
</dbReference>
<reference evidence="7" key="1">
    <citation type="journal article" date="2019" name="Int. J. Syst. Evol. Microbiol.">
        <title>The Global Catalogue of Microorganisms (GCM) 10K type strain sequencing project: providing services to taxonomists for standard genome sequencing and annotation.</title>
        <authorList>
            <consortium name="The Broad Institute Genomics Platform"/>
            <consortium name="The Broad Institute Genome Sequencing Center for Infectious Disease"/>
            <person name="Wu L."/>
            <person name="Ma J."/>
        </authorList>
    </citation>
    <scope>NUCLEOTIDE SEQUENCE [LARGE SCALE GENOMIC DNA]</scope>
    <source>
        <strain evidence="7">JCM 4594</strain>
    </source>
</reference>
<keyword evidence="2" id="KW-0238">DNA-binding</keyword>
<evidence type="ECO:0000313" key="7">
    <source>
        <dbReference type="Proteomes" id="UP000600946"/>
    </source>
</evidence>
<evidence type="ECO:0000256" key="3">
    <source>
        <dbReference type="ARBA" id="ARBA00023163"/>
    </source>
</evidence>
<name>A0ABQ3APE5_9ACTN</name>
<feature type="region of interest" description="Disordered" evidence="4">
    <location>
        <begin position="110"/>
        <end position="129"/>
    </location>
</feature>
<organism evidence="6 7">
    <name type="scientific">Streptomyces xanthochromogenes</name>
    <dbReference type="NCBI Taxonomy" id="67384"/>
    <lineage>
        <taxon>Bacteria</taxon>
        <taxon>Bacillati</taxon>
        <taxon>Actinomycetota</taxon>
        <taxon>Actinomycetes</taxon>
        <taxon>Kitasatosporales</taxon>
        <taxon>Streptomycetaceae</taxon>
        <taxon>Streptomyces</taxon>
    </lineage>
</organism>
<dbReference type="RefSeq" id="WP_161256058.1">
    <property type="nucleotide sequence ID" value="NZ_BMUU01000015.1"/>
</dbReference>
<dbReference type="InterPro" id="IPR036390">
    <property type="entry name" value="WH_DNA-bd_sf"/>
</dbReference>
<dbReference type="Proteomes" id="UP000600946">
    <property type="component" value="Unassembled WGS sequence"/>
</dbReference>
<feature type="domain" description="HTH hxlR-type" evidence="5">
    <location>
        <begin position="8"/>
        <end position="106"/>
    </location>
</feature>
<dbReference type="PANTHER" id="PTHR33204:SF29">
    <property type="entry name" value="TRANSCRIPTIONAL REGULATOR"/>
    <property type="match status" value="1"/>
</dbReference>
<dbReference type="InterPro" id="IPR002577">
    <property type="entry name" value="HTH_HxlR"/>
</dbReference>
<dbReference type="GeneID" id="96294531"/>
<gene>
    <name evidence="6" type="ORF">GCM10010326_66630</name>
</gene>
<comment type="caution">
    <text evidence="6">The sequence shown here is derived from an EMBL/GenBank/DDBJ whole genome shotgun (WGS) entry which is preliminary data.</text>
</comment>
<keyword evidence="1" id="KW-0805">Transcription regulation</keyword>
<dbReference type="Pfam" id="PF01638">
    <property type="entry name" value="HxlR"/>
    <property type="match status" value="1"/>
</dbReference>
<accession>A0ABQ3APE5</accession>
<dbReference type="SUPFAM" id="SSF46785">
    <property type="entry name" value="Winged helix' DNA-binding domain"/>
    <property type="match status" value="1"/>
</dbReference>
<keyword evidence="3" id="KW-0804">Transcription</keyword>
<evidence type="ECO:0000259" key="5">
    <source>
        <dbReference type="PROSITE" id="PS51118"/>
    </source>
</evidence>
<evidence type="ECO:0000313" key="6">
    <source>
        <dbReference type="EMBL" id="GGY62420.1"/>
    </source>
</evidence>
<dbReference type="InterPro" id="IPR036388">
    <property type="entry name" value="WH-like_DNA-bd_sf"/>
</dbReference>
<proteinExistence type="predicted"/>